<sequence>MSPIQGNTRKKSAAARAQISSQIPQRLFYEQGGISMEYCVPPSTRTLRARPETLSRLTKTHALKNQFAAYQDLNLLPLSASKPENDELPLQTGWSEGKRKVR</sequence>
<gene>
    <name evidence="2" type="ORF">MARPO_0059s0048</name>
</gene>
<feature type="region of interest" description="Disordered" evidence="1">
    <location>
        <begin position="80"/>
        <end position="102"/>
    </location>
</feature>
<name>A0A2R6WTA8_MARPO</name>
<evidence type="ECO:0000313" key="2">
    <source>
        <dbReference type="EMBL" id="PTQ37106.1"/>
    </source>
</evidence>
<accession>A0A2R6WTA8</accession>
<dbReference type="Proteomes" id="UP000244005">
    <property type="component" value="Unassembled WGS sequence"/>
</dbReference>
<proteinExistence type="predicted"/>
<dbReference type="EMBL" id="KZ772731">
    <property type="protein sequence ID" value="PTQ37106.1"/>
    <property type="molecule type" value="Genomic_DNA"/>
</dbReference>
<evidence type="ECO:0000313" key="3">
    <source>
        <dbReference type="Proteomes" id="UP000244005"/>
    </source>
</evidence>
<keyword evidence="3" id="KW-1185">Reference proteome</keyword>
<evidence type="ECO:0000256" key="1">
    <source>
        <dbReference type="SAM" id="MobiDB-lite"/>
    </source>
</evidence>
<organism evidence="2 3">
    <name type="scientific">Marchantia polymorpha</name>
    <name type="common">Common liverwort</name>
    <name type="synonym">Marchantia aquatica</name>
    <dbReference type="NCBI Taxonomy" id="3197"/>
    <lineage>
        <taxon>Eukaryota</taxon>
        <taxon>Viridiplantae</taxon>
        <taxon>Streptophyta</taxon>
        <taxon>Embryophyta</taxon>
        <taxon>Marchantiophyta</taxon>
        <taxon>Marchantiopsida</taxon>
        <taxon>Marchantiidae</taxon>
        <taxon>Marchantiales</taxon>
        <taxon>Marchantiaceae</taxon>
        <taxon>Marchantia</taxon>
    </lineage>
</organism>
<dbReference type="Gramene" id="Mp6g13010.1">
    <property type="protein sequence ID" value="Mp6g13010.1.cds1"/>
    <property type="gene ID" value="Mp6g13010"/>
</dbReference>
<protein>
    <submittedName>
        <fullName evidence="2">Uncharacterized protein</fullName>
    </submittedName>
</protein>
<dbReference type="AlphaFoldDB" id="A0A2R6WTA8"/>
<reference evidence="3" key="1">
    <citation type="journal article" date="2017" name="Cell">
        <title>Insights into land plant evolution garnered from the Marchantia polymorpha genome.</title>
        <authorList>
            <person name="Bowman J.L."/>
            <person name="Kohchi T."/>
            <person name="Yamato K.T."/>
            <person name="Jenkins J."/>
            <person name="Shu S."/>
            <person name="Ishizaki K."/>
            <person name="Yamaoka S."/>
            <person name="Nishihama R."/>
            <person name="Nakamura Y."/>
            <person name="Berger F."/>
            <person name="Adam C."/>
            <person name="Aki S.S."/>
            <person name="Althoff F."/>
            <person name="Araki T."/>
            <person name="Arteaga-Vazquez M.A."/>
            <person name="Balasubrmanian S."/>
            <person name="Barry K."/>
            <person name="Bauer D."/>
            <person name="Boehm C.R."/>
            <person name="Briginshaw L."/>
            <person name="Caballero-Perez J."/>
            <person name="Catarino B."/>
            <person name="Chen F."/>
            <person name="Chiyoda S."/>
            <person name="Chovatia M."/>
            <person name="Davies K.M."/>
            <person name="Delmans M."/>
            <person name="Demura T."/>
            <person name="Dierschke T."/>
            <person name="Dolan L."/>
            <person name="Dorantes-Acosta A.E."/>
            <person name="Eklund D.M."/>
            <person name="Florent S.N."/>
            <person name="Flores-Sandoval E."/>
            <person name="Fujiyama A."/>
            <person name="Fukuzawa H."/>
            <person name="Galik B."/>
            <person name="Grimanelli D."/>
            <person name="Grimwood J."/>
            <person name="Grossniklaus U."/>
            <person name="Hamada T."/>
            <person name="Haseloff J."/>
            <person name="Hetherington A.J."/>
            <person name="Higo A."/>
            <person name="Hirakawa Y."/>
            <person name="Hundley H.N."/>
            <person name="Ikeda Y."/>
            <person name="Inoue K."/>
            <person name="Inoue S.I."/>
            <person name="Ishida S."/>
            <person name="Jia Q."/>
            <person name="Kakita M."/>
            <person name="Kanazawa T."/>
            <person name="Kawai Y."/>
            <person name="Kawashima T."/>
            <person name="Kennedy M."/>
            <person name="Kinose K."/>
            <person name="Kinoshita T."/>
            <person name="Kohara Y."/>
            <person name="Koide E."/>
            <person name="Komatsu K."/>
            <person name="Kopischke S."/>
            <person name="Kubo M."/>
            <person name="Kyozuka J."/>
            <person name="Lagercrantz U."/>
            <person name="Lin S.S."/>
            <person name="Lindquist E."/>
            <person name="Lipzen A.M."/>
            <person name="Lu C.W."/>
            <person name="De Luna E."/>
            <person name="Martienssen R.A."/>
            <person name="Minamino N."/>
            <person name="Mizutani M."/>
            <person name="Mizutani M."/>
            <person name="Mochizuki N."/>
            <person name="Monte I."/>
            <person name="Mosher R."/>
            <person name="Nagasaki H."/>
            <person name="Nakagami H."/>
            <person name="Naramoto S."/>
            <person name="Nishitani K."/>
            <person name="Ohtani M."/>
            <person name="Okamoto T."/>
            <person name="Okumura M."/>
            <person name="Phillips J."/>
            <person name="Pollak B."/>
            <person name="Reinders A."/>
            <person name="Rovekamp M."/>
            <person name="Sano R."/>
            <person name="Sawa S."/>
            <person name="Schmid M.W."/>
            <person name="Shirakawa M."/>
            <person name="Solano R."/>
            <person name="Spunde A."/>
            <person name="Suetsugu N."/>
            <person name="Sugano S."/>
            <person name="Sugiyama A."/>
            <person name="Sun R."/>
            <person name="Suzuki Y."/>
            <person name="Takenaka M."/>
            <person name="Takezawa D."/>
            <person name="Tomogane H."/>
            <person name="Tsuzuki M."/>
            <person name="Ueda T."/>
            <person name="Umeda M."/>
            <person name="Ward J.M."/>
            <person name="Watanabe Y."/>
            <person name="Yazaki K."/>
            <person name="Yokoyama R."/>
            <person name="Yoshitake Y."/>
            <person name="Yotsui I."/>
            <person name="Zachgo S."/>
            <person name="Schmutz J."/>
        </authorList>
    </citation>
    <scope>NUCLEOTIDE SEQUENCE [LARGE SCALE GENOMIC DNA]</scope>
    <source>
        <strain evidence="3">Tak-1</strain>
    </source>
</reference>